<dbReference type="Gene3D" id="3.40.50.1820">
    <property type="entry name" value="alpha/beta hydrolase"/>
    <property type="match status" value="1"/>
</dbReference>
<evidence type="ECO:0000256" key="1">
    <source>
        <dbReference type="ARBA" id="ARBA00022801"/>
    </source>
</evidence>
<dbReference type="InterPro" id="IPR049492">
    <property type="entry name" value="BD-FAE-like_dom"/>
</dbReference>
<proteinExistence type="predicted"/>
<dbReference type="RefSeq" id="WP_072317663.1">
    <property type="nucleotide sequence ID" value="NZ_FPJE01000012.1"/>
</dbReference>
<dbReference type="SUPFAM" id="SSF53474">
    <property type="entry name" value="alpha/beta-Hydrolases"/>
    <property type="match status" value="1"/>
</dbReference>
<dbReference type="EMBL" id="FPJE01000012">
    <property type="protein sequence ID" value="SFW57491.1"/>
    <property type="molecule type" value="Genomic_DNA"/>
</dbReference>
<dbReference type="STRING" id="1150368.SAMN02927921_02453"/>
<dbReference type="InterPro" id="IPR050300">
    <property type="entry name" value="GDXG_lipolytic_enzyme"/>
</dbReference>
<dbReference type="OrthoDB" id="9777975at2"/>
<keyword evidence="4" id="KW-1185">Reference proteome</keyword>
<protein>
    <submittedName>
        <fullName evidence="3">Acetyl esterase/lipase</fullName>
    </submittedName>
</protein>
<name>A0A1K1QCW3_9FLAO</name>
<dbReference type="AlphaFoldDB" id="A0A1K1QCW3"/>
<dbReference type="GO" id="GO:0016787">
    <property type="term" value="F:hydrolase activity"/>
    <property type="evidence" value="ECO:0007669"/>
    <property type="project" value="UniProtKB-KW"/>
</dbReference>
<reference evidence="3 4" key="1">
    <citation type="submission" date="2016-11" db="EMBL/GenBank/DDBJ databases">
        <authorList>
            <person name="Jaros S."/>
            <person name="Januszkiewicz K."/>
            <person name="Wedrychowicz H."/>
        </authorList>
    </citation>
    <scope>NUCLEOTIDE SEQUENCE [LARGE SCALE GENOMIC DNA]</scope>
    <source>
        <strain evidence="3 4">CGMCC 1.12145</strain>
    </source>
</reference>
<evidence type="ECO:0000313" key="3">
    <source>
        <dbReference type="EMBL" id="SFW57491.1"/>
    </source>
</evidence>
<dbReference type="InterPro" id="IPR029058">
    <property type="entry name" value="AB_hydrolase_fold"/>
</dbReference>
<evidence type="ECO:0000259" key="2">
    <source>
        <dbReference type="Pfam" id="PF20434"/>
    </source>
</evidence>
<dbReference type="PANTHER" id="PTHR48081:SF9">
    <property type="entry name" value="CARBOXYLESTERASE"/>
    <property type="match status" value="1"/>
</dbReference>
<sequence>MKGIHLYVMSIVFFLVTGRFTGYGQATYNSDSDILYYKNTGKDEDAYRSEMCRLDVYYPEATRDFPVVLWFHGGGLTGGSKEIPEDLKNRGFAVVGVGYRLSPVVRSEQCIKDAAAAIAWVFQHIREYGGDPKQIFVSGHSAGGYLAMMTALDKSYLGEHGVDADNIAGIVPFSGQAITHFNVRKEAGIQDTQPVIDRFAPLWHVRADAPPMLLITGDRDMEMLGRYEENAYLKRMMEISGHQHTELYELEGYGHNMVKPALPLLIREIRKRSAEITAR</sequence>
<dbReference type="PANTHER" id="PTHR48081">
    <property type="entry name" value="AB HYDROLASE SUPERFAMILY PROTEIN C4A8.06C"/>
    <property type="match status" value="1"/>
</dbReference>
<evidence type="ECO:0000313" key="4">
    <source>
        <dbReference type="Proteomes" id="UP000182248"/>
    </source>
</evidence>
<keyword evidence="1" id="KW-0378">Hydrolase</keyword>
<accession>A0A1K1QCW3</accession>
<gene>
    <name evidence="3" type="ORF">SAMN02927921_02453</name>
</gene>
<dbReference type="Proteomes" id="UP000182248">
    <property type="component" value="Unassembled WGS sequence"/>
</dbReference>
<organism evidence="3 4">
    <name type="scientific">Sinomicrobium oceani</name>
    <dbReference type="NCBI Taxonomy" id="1150368"/>
    <lineage>
        <taxon>Bacteria</taxon>
        <taxon>Pseudomonadati</taxon>
        <taxon>Bacteroidota</taxon>
        <taxon>Flavobacteriia</taxon>
        <taxon>Flavobacteriales</taxon>
        <taxon>Flavobacteriaceae</taxon>
        <taxon>Sinomicrobium</taxon>
    </lineage>
</organism>
<dbReference type="Pfam" id="PF20434">
    <property type="entry name" value="BD-FAE"/>
    <property type="match status" value="1"/>
</dbReference>
<feature type="domain" description="BD-FAE-like" evidence="2">
    <location>
        <begin position="54"/>
        <end position="221"/>
    </location>
</feature>